<reference evidence="1" key="2">
    <citation type="submission" date="2015-07" db="EMBL/GenBank/DDBJ databases">
        <title>Plasmids, circular viruses and viroids from rat gut.</title>
        <authorList>
            <person name="Jorgensen T.J."/>
            <person name="Hansen M.A."/>
            <person name="Xu Z."/>
            <person name="Tabak M.A."/>
            <person name="Sorensen S.J."/>
            <person name="Hansen L.H."/>
        </authorList>
    </citation>
    <scope>NUCLEOTIDE SEQUENCE</scope>
    <source>
        <plasmid evidence="1">pRGRH0266</plasmid>
    </source>
</reference>
<dbReference type="EMBL" id="LN852938">
    <property type="protein sequence ID" value="CRY94492.1"/>
    <property type="molecule type" value="Genomic_DNA"/>
</dbReference>
<reference evidence="1" key="1">
    <citation type="submission" date="2015-06" db="EMBL/GenBank/DDBJ databases">
        <authorList>
            <person name="Joergensen T."/>
        </authorList>
    </citation>
    <scope>NUCLEOTIDE SEQUENCE</scope>
    <source>
        <plasmid evidence="1">pRGRH0266</plasmid>
    </source>
</reference>
<keyword evidence="1" id="KW-0614">Plasmid</keyword>
<dbReference type="AlphaFoldDB" id="A0A0H5QEG3"/>
<evidence type="ECO:0000313" key="1">
    <source>
        <dbReference type="EMBL" id="CRY94492.1"/>
    </source>
</evidence>
<organism evidence="1">
    <name type="scientific">uncultured prokaryote</name>
    <dbReference type="NCBI Taxonomy" id="198431"/>
    <lineage>
        <taxon>unclassified sequences</taxon>
        <taxon>environmental samples</taxon>
    </lineage>
</organism>
<sequence length="89" mass="9323">MGVILSAFLLPKMAFWGDLGSFEGSDGKIVRSDCKNGSWVAKNAFSGCSLGIRGFTHVSPYNPDVVGSPTASVFHSIERGQPPSSSCGL</sequence>
<protein>
    <submittedName>
        <fullName evidence="1">Uncharacterized protein</fullName>
    </submittedName>
</protein>
<geneLocation type="plasmid" evidence="1">
    <name>pRGRH0266</name>
</geneLocation>
<proteinExistence type="predicted"/>
<name>A0A0H5QEG3_9ZZZZ</name>
<accession>A0A0H5QEG3</accession>